<dbReference type="InterPro" id="IPR012334">
    <property type="entry name" value="Pectin_lyas_fold"/>
</dbReference>
<evidence type="ECO:0000313" key="7">
    <source>
        <dbReference type="EMBL" id="KAJ6697854.1"/>
    </source>
</evidence>
<proteinExistence type="inferred from homology"/>
<evidence type="ECO:0000256" key="5">
    <source>
        <dbReference type="ARBA" id="ARBA00023295"/>
    </source>
</evidence>
<dbReference type="Proteomes" id="UP001151532">
    <property type="component" value="Chromosome 6"/>
</dbReference>
<dbReference type="GO" id="GO:0005975">
    <property type="term" value="P:carbohydrate metabolic process"/>
    <property type="evidence" value="ECO:0007669"/>
    <property type="project" value="InterPro"/>
</dbReference>
<evidence type="ECO:0000313" key="8">
    <source>
        <dbReference type="Proteomes" id="UP001151532"/>
    </source>
</evidence>
<name>A0A9Q0Q0M6_SALPP</name>
<evidence type="ECO:0000256" key="2">
    <source>
        <dbReference type="ARBA" id="ARBA00008834"/>
    </source>
</evidence>
<keyword evidence="3" id="KW-0964">Secreted</keyword>
<accession>A0A9Q0Q0M6</accession>
<gene>
    <name evidence="7" type="ORF">OIU79_011419</name>
</gene>
<dbReference type="SUPFAM" id="SSF51126">
    <property type="entry name" value="Pectin lyase-like"/>
    <property type="match status" value="1"/>
</dbReference>
<keyword evidence="4 6" id="KW-0378">Hydrolase</keyword>
<sequence>MERKKAAPTRYADSHFEVCISIESLRETQAYILDRGKTDHNPQPKAVAVSDVSFTGVRGTSSDEQAITLDCAAIGCNSIRMVRVAISSSVAGEAKHSVLQECSWNIRLYGACDSMPLRESICWEVLDTVIKPIPTIMFLCHDQAEKKKKNMFPCLAR</sequence>
<reference evidence="7" key="1">
    <citation type="submission" date="2022-11" db="EMBL/GenBank/DDBJ databases">
        <authorList>
            <person name="Hyden B.L."/>
            <person name="Feng K."/>
            <person name="Yates T."/>
            <person name="Jawdy S."/>
            <person name="Smart L.B."/>
            <person name="Muchero W."/>
        </authorList>
    </citation>
    <scope>NUCLEOTIDE SEQUENCE</scope>
    <source>
        <tissue evidence="7">Shoot tip</tissue>
    </source>
</reference>
<protein>
    <submittedName>
        <fullName evidence="7">Uncharacterized protein</fullName>
    </submittedName>
</protein>
<evidence type="ECO:0000256" key="4">
    <source>
        <dbReference type="ARBA" id="ARBA00022801"/>
    </source>
</evidence>
<dbReference type="GO" id="GO:0004650">
    <property type="term" value="F:polygalacturonase activity"/>
    <property type="evidence" value="ECO:0007669"/>
    <property type="project" value="InterPro"/>
</dbReference>
<dbReference type="AlphaFoldDB" id="A0A9Q0Q0M6"/>
<dbReference type="EMBL" id="JAPFFK010000017">
    <property type="protein sequence ID" value="KAJ6697854.1"/>
    <property type="molecule type" value="Genomic_DNA"/>
</dbReference>
<dbReference type="InterPro" id="IPR000743">
    <property type="entry name" value="Glyco_hydro_28"/>
</dbReference>
<evidence type="ECO:0000256" key="1">
    <source>
        <dbReference type="ARBA" id="ARBA00004191"/>
    </source>
</evidence>
<dbReference type="Pfam" id="PF00295">
    <property type="entry name" value="Glyco_hydro_28"/>
    <property type="match status" value="1"/>
</dbReference>
<reference evidence="7" key="2">
    <citation type="journal article" date="2023" name="Int. J. Mol. Sci.">
        <title>De Novo Assembly and Annotation of 11 Diverse Shrub Willow (Salix) Genomes Reveals Novel Gene Organization in Sex-Linked Regions.</title>
        <authorList>
            <person name="Hyden B."/>
            <person name="Feng K."/>
            <person name="Yates T.B."/>
            <person name="Jawdy S."/>
            <person name="Cereghino C."/>
            <person name="Smart L.B."/>
            <person name="Muchero W."/>
        </authorList>
    </citation>
    <scope>NUCLEOTIDE SEQUENCE</scope>
    <source>
        <tissue evidence="7">Shoot tip</tissue>
    </source>
</reference>
<comment type="caution">
    <text evidence="7">The sequence shown here is derived from an EMBL/GenBank/DDBJ whole genome shotgun (WGS) entry which is preliminary data.</text>
</comment>
<keyword evidence="8" id="KW-1185">Reference proteome</keyword>
<dbReference type="InterPro" id="IPR011050">
    <property type="entry name" value="Pectin_lyase_fold/virulence"/>
</dbReference>
<evidence type="ECO:0000256" key="6">
    <source>
        <dbReference type="RuleBase" id="RU361169"/>
    </source>
</evidence>
<dbReference type="OrthoDB" id="187139at2759"/>
<dbReference type="Gene3D" id="2.160.20.10">
    <property type="entry name" value="Single-stranded right-handed beta-helix, Pectin lyase-like"/>
    <property type="match status" value="1"/>
</dbReference>
<keyword evidence="5 6" id="KW-0326">Glycosidase</keyword>
<keyword evidence="3" id="KW-0134">Cell wall</keyword>
<comment type="subcellular location">
    <subcellularLocation>
        <location evidence="1">Secreted</location>
        <location evidence="1">Cell wall</location>
    </subcellularLocation>
</comment>
<evidence type="ECO:0000256" key="3">
    <source>
        <dbReference type="ARBA" id="ARBA00022512"/>
    </source>
</evidence>
<comment type="similarity">
    <text evidence="2 6">Belongs to the glycosyl hydrolase 28 family.</text>
</comment>
<organism evidence="7 8">
    <name type="scientific">Salix purpurea</name>
    <name type="common">Purple osier willow</name>
    <dbReference type="NCBI Taxonomy" id="77065"/>
    <lineage>
        <taxon>Eukaryota</taxon>
        <taxon>Viridiplantae</taxon>
        <taxon>Streptophyta</taxon>
        <taxon>Embryophyta</taxon>
        <taxon>Tracheophyta</taxon>
        <taxon>Spermatophyta</taxon>
        <taxon>Magnoliopsida</taxon>
        <taxon>eudicotyledons</taxon>
        <taxon>Gunneridae</taxon>
        <taxon>Pentapetalae</taxon>
        <taxon>rosids</taxon>
        <taxon>fabids</taxon>
        <taxon>Malpighiales</taxon>
        <taxon>Salicaceae</taxon>
        <taxon>Saliceae</taxon>
        <taxon>Salix</taxon>
    </lineage>
</organism>